<comment type="caution">
    <text evidence="2">The sequence shown here is derived from an EMBL/GenBank/DDBJ whole genome shotgun (WGS) entry which is preliminary data.</text>
</comment>
<protein>
    <submittedName>
        <fullName evidence="2">Arylesterase</fullName>
    </submittedName>
</protein>
<organism evidence="2 3">
    <name type="scientific">Allomesorhizobium camelthorni</name>
    <dbReference type="NCBI Taxonomy" id="475069"/>
    <lineage>
        <taxon>Bacteria</taxon>
        <taxon>Pseudomonadati</taxon>
        <taxon>Pseudomonadota</taxon>
        <taxon>Alphaproteobacteria</taxon>
        <taxon>Hyphomicrobiales</taxon>
        <taxon>Phyllobacteriaceae</taxon>
        <taxon>Allomesorhizobium</taxon>
    </lineage>
</organism>
<name>A0A6G4W5U1_9HYPH</name>
<evidence type="ECO:0000313" key="2">
    <source>
        <dbReference type="EMBL" id="NGO49914.1"/>
    </source>
</evidence>
<dbReference type="EMBL" id="JAAKZF010000001">
    <property type="protein sequence ID" value="NGO49914.1"/>
    <property type="molecule type" value="Genomic_DNA"/>
</dbReference>
<dbReference type="SUPFAM" id="SSF52266">
    <property type="entry name" value="SGNH hydrolase"/>
    <property type="match status" value="1"/>
</dbReference>
<dbReference type="AlphaFoldDB" id="A0A6G4W5U1"/>
<proteinExistence type="predicted"/>
<dbReference type="Proteomes" id="UP001642900">
    <property type="component" value="Unassembled WGS sequence"/>
</dbReference>
<dbReference type="InterPro" id="IPR013830">
    <property type="entry name" value="SGNH_hydro"/>
</dbReference>
<dbReference type="CDD" id="cd01822">
    <property type="entry name" value="Lysophospholipase_L1_like"/>
    <property type="match status" value="1"/>
</dbReference>
<accession>A0A6G4W5U1</accession>
<dbReference type="Pfam" id="PF13472">
    <property type="entry name" value="Lipase_GDSL_2"/>
    <property type="match status" value="1"/>
</dbReference>
<dbReference type="InterPro" id="IPR036514">
    <property type="entry name" value="SGNH_hydro_sf"/>
</dbReference>
<evidence type="ECO:0000259" key="1">
    <source>
        <dbReference type="Pfam" id="PF13472"/>
    </source>
</evidence>
<dbReference type="PANTHER" id="PTHR30383">
    <property type="entry name" value="THIOESTERASE 1/PROTEASE 1/LYSOPHOSPHOLIPASE L1"/>
    <property type="match status" value="1"/>
</dbReference>
<keyword evidence="3" id="KW-1185">Reference proteome</keyword>
<dbReference type="Gene3D" id="3.40.50.1110">
    <property type="entry name" value="SGNH hydrolase"/>
    <property type="match status" value="1"/>
</dbReference>
<dbReference type="PANTHER" id="PTHR30383:SF24">
    <property type="entry name" value="THIOESTERASE 1_PROTEASE 1_LYSOPHOSPHOLIPASE L1"/>
    <property type="match status" value="1"/>
</dbReference>
<dbReference type="InterPro" id="IPR051532">
    <property type="entry name" value="Ester_Hydrolysis_Enzymes"/>
</dbReference>
<feature type="domain" description="SGNH hydrolase-type esterase" evidence="1">
    <location>
        <begin position="50"/>
        <end position="207"/>
    </location>
</feature>
<evidence type="ECO:0000313" key="3">
    <source>
        <dbReference type="Proteomes" id="UP001642900"/>
    </source>
</evidence>
<dbReference type="GO" id="GO:0004622">
    <property type="term" value="F:phosphatidylcholine lysophospholipase activity"/>
    <property type="evidence" value="ECO:0007669"/>
    <property type="project" value="TreeGrafter"/>
</dbReference>
<sequence length="230" mass="24728">MEETKPEALSSYGLLVMAFKRPAPALLVVILVWFAFLSPVMAEPHQIVGFGDSLMAGFGLNPGESFPEKLEKALRARGHDVVIANAGVSGDTTSGGLARLDWSVPDGTDLVILELGANDMLRGVSPKITENNLDAMIARLKARNVTILLAGMRAAPNLGPDYAAAFNGIYSRLAEKHGLPLYPFFLDGVAADRSFLLEDGMHPNAAGIDRMVERFLPTVEKLIVERPDGT</sequence>
<gene>
    <name evidence="2" type="ORF">G6N73_01765</name>
</gene>
<reference evidence="2 3" key="1">
    <citation type="submission" date="2020-02" db="EMBL/GenBank/DDBJ databases">
        <title>Genome sequence of strain CCNWXJ40-4.</title>
        <authorList>
            <person name="Gao J."/>
            <person name="Sun J."/>
        </authorList>
    </citation>
    <scope>NUCLEOTIDE SEQUENCE [LARGE SCALE GENOMIC DNA]</scope>
    <source>
        <strain evidence="2 3">CCNWXJ 40-4</strain>
    </source>
</reference>